<keyword evidence="3" id="KW-0378">Hydrolase</keyword>
<keyword evidence="4" id="KW-0961">Cell wall biogenesis/degradation</keyword>
<dbReference type="Pfam" id="PF01510">
    <property type="entry name" value="Amidase_2"/>
    <property type="match status" value="1"/>
</dbReference>
<dbReference type="AlphaFoldDB" id="A0A250IAJ5"/>
<dbReference type="GO" id="GO:0008745">
    <property type="term" value="F:N-acetylmuramoyl-L-alanine amidase activity"/>
    <property type="evidence" value="ECO:0007669"/>
    <property type="project" value="UniProtKB-EC"/>
</dbReference>
<dbReference type="RefSeq" id="WP_170115465.1">
    <property type="nucleotide sequence ID" value="NZ_CP022163.1"/>
</dbReference>
<dbReference type="SUPFAM" id="SSF55846">
    <property type="entry name" value="N-acetylmuramoyl-L-alanine amidase-like"/>
    <property type="match status" value="1"/>
</dbReference>
<comment type="catalytic activity">
    <reaction evidence="1">
        <text>Hydrolyzes the link between N-acetylmuramoyl residues and L-amino acid residues in certain cell-wall glycopeptides.</text>
        <dbReference type="EC" id="3.5.1.28"/>
    </reaction>
</comment>
<feature type="domain" description="N-acetylmuramoyl-L-alanine amidase" evidence="5">
    <location>
        <begin position="153"/>
        <end position="291"/>
    </location>
</feature>
<evidence type="ECO:0000256" key="1">
    <source>
        <dbReference type="ARBA" id="ARBA00001561"/>
    </source>
</evidence>
<dbReference type="Gene3D" id="1.10.101.10">
    <property type="entry name" value="PGBD-like superfamily/PGBD"/>
    <property type="match status" value="1"/>
</dbReference>
<evidence type="ECO:0000259" key="5">
    <source>
        <dbReference type="SMART" id="SM00644"/>
    </source>
</evidence>
<organism evidence="6 7">
    <name type="scientific">Melittangium boletus DSM 14713</name>
    <dbReference type="NCBI Taxonomy" id="1294270"/>
    <lineage>
        <taxon>Bacteria</taxon>
        <taxon>Pseudomonadati</taxon>
        <taxon>Myxococcota</taxon>
        <taxon>Myxococcia</taxon>
        <taxon>Myxococcales</taxon>
        <taxon>Cystobacterineae</taxon>
        <taxon>Archangiaceae</taxon>
        <taxon>Melittangium</taxon>
    </lineage>
</organism>
<dbReference type="GO" id="GO:0071555">
    <property type="term" value="P:cell wall organization"/>
    <property type="evidence" value="ECO:0007669"/>
    <property type="project" value="UniProtKB-KW"/>
</dbReference>
<evidence type="ECO:0000256" key="4">
    <source>
        <dbReference type="ARBA" id="ARBA00023316"/>
    </source>
</evidence>
<evidence type="ECO:0000256" key="2">
    <source>
        <dbReference type="ARBA" id="ARBA00011901"/>
    </source>
</evidence>
<name>A0A250IAJ5_9BACT</name>
<dbReference type="InterPro" id="IPR036366">
    <property type="entry name" value="PGBDSf"/>
</dbReference>
<dbReference type="Proteomes" id="UP000217289">
    <property type="component" value="Chromosome"/>
</dbReference>
<evidence type="ECO:0000313" key="6">
    <source>
        <dbReference type="EMBL" id="ATB28208.1"/>
    </source>
</evidence>
<dbReference type="Gene3D" id="3.40.80.10">
    <property type="entry name" value="Peptidoglycan recognition protein-like"/>
    <property type="match status" value="1"/>
</dbReference>
<dbReference type="EMBL" id="CP022163">
    <property type="protein sequence ID" value="ATB28208.1"/>
    <property type="molecule type" value="Genomic_DNA"/>
</dbReference>
<dbReference type="InterPro" id="IPR051206">
    <property type="entry name" value="NAMLAA_amidase_2"/>
</dbReference>
<dbReference type="GO" id="GO:0009254">
    <property type="term" value="P:peptidoglycan turnover"/>
    <property type="evidence" value="ECO:0007669"/>
    <property type="project" value="TreeGrafter"/>
</dbReference>
<gene>
    <name evidence="6" type="ORF">MEBOL_001654</name>
</gene>
<keyword evidence="7" id="KW-1185">Reference proteome</keyword>
<accession>A0A250IAJ5</accession>
<dbReference type="InterPro" id="IPR036505">
    <property type="entry name" value="Amidase/PGRP_sf"/>
</dbReference>
<dbReference type="PANTHER" id="PTHR30417">
    <property type="entry name" value="N-ACETYLMURAMOYL-L-ALANINE AMIDASE AMID"/>
    <property type="match status" value="1"/>
</dbReference>
<dbReference type="GO" id="GO:0009253">
    <property type="term" value="P:peptidoglycan catabolic process"/>
    <property type="evidence" value="ECO:0007669"/>
    <property type="project" value="InterPro"/>
</dbReference>
<dbReference type="SMART" id="SM00644">
    <property type="entry name" value="Ami_2"/>
    <property type="match status" value="1"/>
</dbReference>
<sequence length="444" mass="48047">MAKPTMMTVSLRALFAVGGNRQARWGSTESHPVAKATVGIEGTELSTTTLTYGNAQLDVSALSSGEYILALTPDAGNLLRPTSEPVNASDGNTTDAPGTCRYRPLKIKLSLSNSNGVVKIEAADTCDEATHGVAFIQSSTSLLVDWKPDWIACRHSGVRPAKVTPTVVLLHRTGGPTPGSAIDTFLPAPTSSHYLVDTDGHIIKLVHEDLVANHAGMSWWNGQNRVGNISVGIEIVNSDGDFTQPQYDAVIRIIKDLKLKYPSITRHGVLGHGEVRVRNDKNLAQFIKQPTKTPLHDLTLENRPGCPGVFFDWTQLESEELSSKADPSLFSENAIGQEYDGYFKDNPYAKLTNLTTDAKVLKKDKTSYGVIASLQADLSTLGYSVNAVDGVTPTGTYDAATQAAVDRFRRRYVPGSVKSNATLSPIFDRATAIALKRVLLDRQR</sequence>
<dbReference type="CDD" id="cd06583">
    <property type="entry name" value="PGRP"/>
    <property type="match status" value="1"/>
</dbReference>
<reference evidence="6 7" key="1">
    <citation type="submission" date="2017-06" db="EMBL/GenBank/DDBJ databases">
        <authorList>
            <person name="Kim H.J."/>
            <person name="Triplett B.A."/>
        </authorList>
    </citation>
    <scope>NUCLEOTIDE SEQUENCE [LARGE SCALE GENOMIC DNA]</scope>
    <source>
        <strain evidence="6 7">DSM 14713</strain>
    </source>
</reference>
<dbReference type="InterPro" id="IPR002502">
    <property type="entry name" value="Amidase_domain"/>
</dbReference>
<evidence type="ECO:0000256" key="3">
    <source>
        <dbReference type="ARBA" id="ARBA00022801"/>
    </source>
</evidence>
<protein>
    <recommendedName>
        <fullName evidence="2">N-acetylmuramoyl-L-alanine amidase</fullName>
        <ecNumber evidence="2">3.5.1.28</ecNumber>
    </recommendedName>
</protein>
<evidence type="ECO:0000313" key="7">
    <source>
        <dbReference type="Proteomes" id="UP000217289"/>
    </source>
</evidence>
<dbReference type="KEGG" id="mbd:MEBOL_001654"/>
<dbReference type="EC" id="3.5.1.28" evidence="2"/>
<dbReference type="PANTHER" id="PTHR30417:SF1">
    <property type="entry name" value="N-ACETYLMURAMOYL-L-ALANINE AMIDASE AMID"/>
    <property type="match status" value="1"/>
</dbReference>
<proteinExistence type="predicted"/>